<dbReference type="EMBL" id="LN554847">
    <property type="protein sequence ID" value="CED57920.1"/>
    <property type="molecule type" value="Genomic_DNA"/>
</dbReference>
<dbReference type="SUPFAM" id="SSF141868">
    <property type="entry name" value="EAL domain-like"/>
    <property type="match status" value="1"/>
</dbReference>
<dbReference type="PATRIC" id="fig|80852.17.peg.4116"/>
<dbReference type="CDD" id="cd01949">
    <property type="entry name" value="GGDEF"/>
    <property type="match status" value="1"/>
</dbReference>
<dbReference type="PROSITE" id="PS50885">
    <property type="entry name" value="HAMP"/>
    <property type="match status" value="1"/>
</dbReference>
<feature type="transmembrane region" description="Helical" evidence="1">
    <location>
        <begin position="148"/>
        <end position="171"/>
    </location>
</feature>
<dbReference type="SUPFAM" id="SSF55073">
    <property type="entry name" value="Nucleotide cyclase"/>
    <property type="match status" value="1"/>
</dbReference>
<dbReference type="SMART" id="SM00267">
    <property type="entry name" value="GGDEF"/>
    <property type="match status" value="1"/>
</dbReference>
<dbReference type="Proteomes" id="UP000032427">
    <property type="component" value="Chromosome 2"/>
</dbReference>
<evidence type="ECO:0000259" key="4">
    <source>
        <dbReference type="PROSITE" id="PS50887"/>
    </source>
</evidence>
<dbReference type="InterPro" id="IPR050706">
    <property type="entry name" value="Cyclic-di-GMP_PDE-like"/>
</dbReference>
<dbReference type="Gene3D" id="3.20.20.450">
    <property type="entry name" value="EAL domain"/>
    <property type="match status" value="1"/>
</dbReference>
<organism evidence="5 6">
    <name type="scientific">Aliivibrio wodanis</name>
    <dbReference type="NCBI Taxonomy" id="80852"/>
    <lineage>
        <taxon>Bacteria</taxon>
        <taxon>Pseudomonadati</taxon>
        <taxon>Pseudomonadota</taxon>
        <taxon>Gammaproteobacteria</taxon>
        <taxon>Vibrionales</taxon>
        <taxon>Vibrionaceae</taxon>
        <taxon>Aliivibrio</taxon>
    </lineage>
</organism>
<dbReference type="InterPro" id="IPR000160">
    <property type="entry name" value="GGDEF_dom"/>
</dbReference>
<dbReference type="GO" id="GO:0071111">
    <property type="term" value="F:cyclic-guanylate-specific phosphodiesterase activity"/>
    <property type="evidence" value="ECO:0007669"/>
    <property type="project" value="InterPro"/>
</dbReference>
<evidence type="ECO:0000259" key="2">
    <source>
        <dbReference type="PROSITE" id="PS50883"/>
    </source>
</evidence>
<dbReference type="Gene3D" id="3.30.70.270">
    <property type="match status" value="1"/>
</dbReference>
<dbReference type="GO" id="GO:0016020">
    <property type="term" value="C:membrane"/>
    <property type="evidence" value="ECO:0007669"/>
    <property type="project" value="InterPro"/>
</dbReference>
<dbReference type="InterPro" id="IPR032244">
    <property type="entry name" value="LapD_MoxY_N"/>
</dbReference>
<keyword evidence="1" id="KW-1133">Transmembrane helix</keyword>
<dbReference type="Gene3D" id="6.20.270.20">
    <property type="entry name" value="LapD/MoxY periplasmic domain"/>
    <property type="match status" value="1"/>
</dbReference>
<protein>
    <submittedName>
        <fullName evidence="5">Membrane signal transduction protein</fullName>
    </submittedName>
</protein>
<dbReference type="PANTHER" id="PTHR33121">
    <property type="entry name" value="CYCLIC DI-GMP PHOSPHODIESTERASE PDEF"/>
    <property type="match status" value="1"/>
</dbReference>
<dbReference type="SMART" id="SM00052">
    <property type="entry name" value="EAL"/>
    <property type="match status" value="1"/>
</dbReference>
<name>A0A090I814_9GAMM</name>
<feature type="domain" description="EAL" evidence="2">
    <location>
        <begin position="404"/>
        <end position="641"/>
    </location>
</feature>
<dbReference type="STRING" id="80852.AWOD_II_1307"/>
<sequence length="641" mass="72367">MTLYKQLVSWMTVVFLILMISVFAIEFKNTQIFLENQQRSEVNNTINTVGLALAPYLENEDKVAAESVINALFDGSYYSAVRLTLFNTNDEIVRVYPIVIDTVPKWFSDLHLFRTISESRIITSGWLQLAEVEIVTHPGYAYQQLWGALTQLATTFFIVIGLGIITISFVVKRALSPLQQMIVKMQEVADNNFDNELPKPKTKDLEAVISGINSMSAQIAKSFKSQAKEAEKLRDKVYLDPVSGLGNRSFFLGQLTTWLSDSAKGGIAIFKINFINKVYEQEGYEAGDQLVRELADLLKATLPMNNVILTRINSSEFGFIFPNIEEEELKTTAENIVAYAQDIKGDPTATAPIDATLGVVFSESRKTTTEILSLADNALTQALSNPELHFGFIADESAHELMGKQQWKQFVDEAISDNLFTFTLQLATTRIGTVFHQEVFSAIEKNNERYSANQYLFALEQLNETMLFDQYVIRTMIERICSDEITQPVAINLATRSVENPSFVRWLTNTLKKHSSIASLLHFEIQESAFIESEDHTALLCNVIRSSGAEFGVDNFGRNFESLEYIKTFRPKYVKLDYLFTHQLSDEKQRYILASISRTAQNLGVTTIASRVENQEQLKLLAEHNVDVFQGFFVNETVKGA</sequence>
<dbReference type="Gene3D" id="3.30.110.200">
    <property type="match status" value="1"/>
</dbReference>
<reference evidence="6" key="1">
    <citation type="submission" date="2014-09" db="EMBL/GenBank/DDBJ databases">
        <authorList>
            <person name="Hjerde E."/>
        </authorList>
    </citation>
    <scope>NUCLEOTIDE SEQUENCE [LARGE SCALE GENOMIC DNA]</scope>
    <source>
        <strain evidence="6">06/09/139</strain>
    </source>
</reference>
<accession>A0A090I814</accession>
<evidence type="ECO:0000259" key="3">
    <source>
        <dbReference type="PROSITE" id="PS50885"/>
    </source>
</evidence>
<evidence type="ECO:0000313" key="6">
    <source>
        <dbReference type="Proteomes" id="UP000032427"/>
    </source>
</evidence>
<feature type="domain" description="GGDEF" evidence="4">
    <location>
        <begin position="263"/>
        <end position="395"/>
    </location>
</feature>
<dbReference type="PROSITE" id="PS50887">
    <property type="entry name" value="GGDEF"/>
    <property type="match status" value="1"/>
</dbReference>
<feature type="transmembrane region" description="Helical" evidence="1">
    <location>
        <begin position="7"/>
        <end position="25"/>
    </location>
</feature>
<dbReference type="AlphaFoldDB" id="A0A090I814"/>
<dbReference type="HOGENOM" id="CLU_000445_109_1_6"/>
<dbReference type="Pfam" id="PF16448">
    <property type="entry name" value="LapD_MoxY_N"/>
    <property type="match status" value="1"/>
</dbReference>
<dbReference type="GeneID" id="28543563"/>
<evidence type="ECO:0000313" key="5">
    <source>
        <dbReference type="EMBL" id="CED57920.1"/>
    </source>
</evidence>
<dbReference type="OrthoDB" id="5894408at2"/>
<dbReference type="KEGG" id="awd:AWOD_II_1307"/>
<dbReference type="InterPro" id="IPR001633">
    <property type="entry name" value="EAL_dom"/>
</dbReference>
<feature type="domain" description="HAMP" evidence="3">
    <location>
        <begin position="172"/>
        <end position="224"/>
    </location>
</feature>
<dbReference type="InterPro" id="IPR043128">
    <property type="entry name" value="Rev_trsase/Diguanyl_cyclase"/>
</dbReference>
<dbReference type="Gene3D" id="6.10.340.10">
    <property type="match status" value="1"/>
</dbReference>
<keyword evidence="1" id="KW-0812">Transmembrane</keyword>
<keyword evidence="6" id="KW-1185">Reference proteome</keyword>
<dbReference type="InterPro" id="IPR029787">
    <property type="entry name" value="Nucleotide_cyclase"/>
</dbReference>
<dbReference type="InterPro" id="IPR035919">
    <property type="entry name" value="EAL_sf"/>
</dbReference>
<dbReference type="InterPro" id="IPR042461">
    <property type="entry name" value="LapD_MoxY_peri_C"/>
</dbReference>
<dbReference type="GO" id="GO:0007165">
    <property type="term" value="P:signal transduction"/>
    <property type="evidence" value="ECO:0007669"/>
    <property type="project" value="InterPro"/>
</dbReference>
<dbReference type="CDD" id="cd01948">
    <property type="entry name" value="EAL"/>
    <property type="match status" value="1"/>
</dbReference>
<dbReference type="InterPro" id="IPR003660">
    <property type="entry name" value="HAMP_dom"/>
</dbReference>
<dbReference type="Pfam" id="PF00990">
    <property type="entry name" value="GGDEF"/>
    <property type="match status" value="1"/>
</dbReference>
<gene>
    <name evidence="5" type="ORF">AWOD_II_1307</name>
</gene>
<dbReference type="PANTHER" id="PTHR33121:SF79">
    <property type="entry name" value="CYCLIC DI-GMP PHOSPHODIESTERASE PDED-RELATED"/>
    <property type="match status" value="1"/>
</dbReference>
<dbReference type="PROSITE" id="PS50883">
    <property type="entry name" value="EAL"/>
    <property type="match status" value="1"/>
</dbReference>
<evidence type="ECO:0000256" key="1">
    <source>
        <dbReference type="SAM" id="Phobius"/>
    </source>
</evidence>
<proteinExistence type="predicted"/>
<keyword evidence="1" id="KW-0472">Membrane</keyword>
<dbReference type="Pfam" id="PF00563">
    <property type="entry name" value="EAL"/>
    <property type="match status" value="1"/>
</dbReference>